<comment type="caution">
    <text evidence="11">The sequence shown here is derived from an EMBL/GenBank/DDBJ whole genome shotgun (WGS) entry which is preliminary data.</text>
</comment>
<evidence type="ECO:0000256" key="6">
    <source>
        <dbReference type="ARBA" id="ARBA00022989"/>
    </source>
</evidence>
<comment type="subcellular location">
    <subcellularLocation>
        <location evidence="2">Cell inner membrane</location>
        <topology evidence="2">Single-pass type II membrane protein</topology>
        <orientation evidence="2">Periplasmic side</orientation>
    </subcellularLocation>
</comment>
<evidence type="ECO:0000256" key="9">
    <source>
        <dbReference type="SAM" id="MobiDB-lite"/>
    </source>
</evidence>
<comment type="function">
    <text evidence="1">Exerts its effect at some terminal stage of cytochrome c oxidase synthesis, probably by being involved in the insertion of the copper B into subunit I.</text>
</comment>
<name>A0A538SMD0_UNCEI</name>
<dbReference type="GO" id="GO:0005507">
    <property type="term" value="F:copper ion binding"/>
    <property type="evidence" value="ECO:0007669"/>
    <property type="project" value="InterPro"/>
</dbReference>
<reference evidence="11 12" key="1">
    <citation type="journal article" date="2019" name="Nat. Microbiol.">
        <title>Mediterranean grassland soil C-N compound turnover is dependent on rainfall and depth, and is mediated by genomically divergent microorganisms.</title>
        <authorList>
            <person name="Diamond S."/>
            <person name="Andeer P.F."/>
            <person name="Li Z."/>
            <person name="Crits-Christoph A."/>
            <person name="Burstein D."/>
            <person name="Anantharaman K."/>
            <person name="Lane K.R."/>
            <person name="Thomas B.C."/>
            <person name="Pan C."/>
            <person name="Northen T.R."/>
            <person name="Banfield J.F."/>
        </authorList>
    </citation>
    <scope>NUCLEOTIDE SEQUENCE [LARGE SCALE GENOMIC DNA]</scope>
    <source>
        <strain evidence="11">WS_4</strain>
    </source>
</reference>
<dbReference type="Pfam" id="PF04442">
    <property type="entry name" value="CtaG_Cox11"/>
    <property type="match status" value="1"/>
</dbReference>
<dbReference type="SUPFAM" id="SSF110111">
    <property type="entry name" value="Ctag/Cox11"/>
    <property type="match status" value="1"/>
</dbReference>
<evidence type="ECO:0000313" key="12">
    <source>
        <dbReference type="Proteomes" id="UP000319829"/>
    </source>
</evidence>
<dbReference type="EMBL" id="VBOU01000097">
    <property type="protein sequence ID" value="TMQ52517.1"/>
    <property type="molecule type" value="Genomic_DNA"/>
</dbReference>
<organism evidence="11 12">
    <name type="scientific">Eiseniibacteriota bacterium</name>
    <dbReference type="NCBI Taxonomy" id="2212470"/>
    <lineage>
        <taxon>Bacteria</taxon>
        <taxon>Candidatus Eiseniibacteriota</taxon>
    </lineage>
</organism>
<keyword evidence="5 10" id="KW-0812">Transmembrane</keyword>
<evidence type="ECO:0000256" key="10">
    <source>
        <dbReference type="SAM" id="Phobius"/>
    </source>
</evidence>
<dbReference type="PANTHER" id="PTHR21320">
    <property type="entry name" value="CYTOCHROME C OXIDASE ASSEMBLY PROTEIN COX11-RELATED"/>
    <property type="match status" value="1"/>
</dbReference>
<dbReference type="PANTHER" id="PTHR21320:SF3">
    <property type="entry name" value="CYTOCHROME C OXIDASE ASSEMBLY PROTEIN COX11, MITOCHONDRIAL-RELATED"/>
    <property type="match status" value="1"/>
</dbReference>
<evidence type="ECO:0000256" key="8">
    <source>
        <dbReference type="ARBA" id="ARBA00023136"/>
    </source>
</evidence>
<evidence type="ECO:0000256" key="3">
    <source>
        <dbReference type="ARBA" id="ARBA00009620"/>
    </source>
</evidence>
<sequence length="225" mass="24595">MFSASRSSTCSSSSSDSSPTRSGESRSYRRTRTPVKRPSNTLLGAAIGVLVLLMFTFAYANVPLFKLFCERFGLGGQGKARMKGEAASAMSSTTGPIESRNITVSLMGVSASGLPIRFRPSVPSVVTNPGRSVHLSYVFTNMSDDSVHFRAIHSIVPEQAAREFQLIQCFCFEDQSLGPRESRTLPVYFALSPRIPTGIEEMTLSYTLFPRDPKKKLPVPAREAN</sequence>
<keyword evidence="8 10" id="KW-0472">Membrane</keyword>
<feature type="transmembrane region" description="Helical" evidence="10">
    <location>
        <begin position="39"/>
        <end position="60"/>
    </location>
</feature>
<protein>
    <recommendedName>
        <fullName evidence="4">Cytochrome c oxidase assembly protein CtaG</fullName>
    </recommendedName>
</protein>
<feature type="region of interest" description="Disordered" evidence="9">
    <location>
        <begin position="1"/>
        <end position="35"/>
    </location>
</feature>
<dbReference type="AlphaFoldDB" id="A0A538SMD0"/>
<evidence type="ECO:0000256" key="7">
    <source>
        <dbReference type="ARBA" id="ARBA00023008"/>
    </source>
</evidence>
<evidence type="ECO:0000256" key="2">
    <source>
        <dbReference type="ARBA" id="ARBA00004382"/>
    </source>
</evidence>
<gene>
    <name evidence="11" type="ORF">E6K74_12085</name>
</gene>
<dbReference type="InterPro" id="IPR007533">
    <property type="entry name" value="Cyt_c_oxidase_assmbl_CtaG"/>
</dbReference>
<feature type="compositionally biased region" description="Low complexity" evidence="9">
    <location>
        <begin position="1"/>
        <end position="22"/>
    </location>
</feature>
<keyword evidence="7" id="KW-0186">Copper</keyword>
<dbReference type="Gene3D" id="2.60.370.10">
    <property type="entry name" value="Ctag/Cox11"/>
    <property type="match status" value="1"/>
</dbReference>
<evidence type="ECO:0000256" key="4">
    <source>
        <dbReference type="ARBA" id="ARBA00015384"/>
    </source>
</evidence>
<keyword evidence="6 10" id="KW-1133">Transmembrane helix</keyword>
<proteinExistence type="inferred from homology"/>
<accession>A0A538SMD0</accession>
<evidence type="ECO:0000256" key="1">
    <source>
        <dbReference type="ARBA" id="ARBA00004007"/>
    </source>
</evidence>
<dbReference type="GO" id="GO:0005886">
    <property type="term" value="C:plasma membrane"/>
    <property type="evidence" value="ECO:0007669"/>
    <property type="project" value="UniProtKB-SubCell"/>
</dbReference>
<comment type="similarity">
    <text evidence="3">Belongs to the COX11/CtaG family.</text>
</comment>
<evidence type="ECO:0000313" key="11">
    <source>
        <dbReference type="EMBL" id="TMQ52517.1"/>
    </source>
</evidence>
<evidence type="ECO:0000256" key="5">
    <source>
        <dbReference type="ARBA" id="ARBA00022692"/>
    </source>
</evidence>
<dbReference type="Proteomes" id="UP000319829">
    <property type="component" value="Unassembled WGS sequence"/>
</dbReference>
<dbReference type="InterPro" id="IPR023471">
    <property type="entry name" value="CtaG/Cox11_dom_sf"/>
</dbReference>